<dbReference type="Proteomes" id="UP000321026">
    <property type="component" value="Unassembled WGS sequence"/>
</dbReference>
<dbReference type="InterPro" id="IPR018289">
    <property type="entry name" value="MULE_transposase_dom"/>
</dbReference>
<protein>
    <recommendedName>
        <fullName evidence="1">MULE transposase domain-containing protein</fullName>
    </recommendedName>
</protein>
<dbReference type="EMBL" id="SSDS01000094">
    <property type="protein sequence ID" value="TXG75925.1"/>
    <property type="molecule type" value="Genomic_DNA"/>
</dbReference>
<feature type="domain" description="MULE transposase" evidence="1">
    <location>
        <begin position="4"/>
        <end position="89"/>
    </location>
</feature>
<name>A0A5C7J330_9BACT</name>
<dbReference type="AlphaFoldDB" id="A0A5C7J330"/>
<reference evidence="2 3" key="1">
    <citation type="submission" date="2018-09" db="EMBL/GenBank/DDBJ databases">
        <title>Metagenome Assembled Genomes from an Advanced Water Purification Facility.</title>
        <authorList>
            <person name="Stamps B.W."/>
            <person name="Spear J.R."/>
        </authorList>
    </citation>
    <scope>NUCLEOTIDE SEQUENCE [LARGE SCALE GENOMIC DNA]</scope>
    <source>
        <strain evidence="2">Bin_63_2</strain>
    </source>
</reference>
<gene>
    <name evidence="2" type="ORF">E6Q11_06055</name>
</gene>
<comment type="caution">
    <text evidence="2">The sequence shown here is derived from an EMBL/GenBank/DDBJ whole genome shotgun (WGS) entry which is preliminary data.</text>
</comment>
<evidence type="ECO:0000259" key="1">
    <source>
        <dbReference type="Pfam" id="PF10551"/>
    </source>
</evidence>
<accession>A0A5C7J330</accession>
<organism evidence="2 3">
    <name type="scientific">Candidatus Dojkabacteria bacterium</name>
    <dbReference type="NCBI Taxonomy" id="2099670"/>
    <lineage>
        <taxon>Bacteria</taxon>
        <taxon>Candidatus Dojkabacteria</taxon>
    </lineage>
</organism>
<evidence type="ECO:0000313" key="2">
    <source>
        <dbReference type="EMBL" id="TXG75925.1"/>
    </source>
</evidence>
<evidence type="ECO:0000313" key="3">
    <source>
        <dbReference type="Proteomes" id="UP000321026"/>
    </source>
</evidence>
<dbReference type="Pfam" id="PF10551">
    <property type="entry name" value="MULE"/>
    <property type="match status" value="1"/>
</dbReference>
<sequence length="111" mass="12494">MSGHPLILYGANDRLGSFHIIAVAITSHEREEDYTKLLTTVDSAILYHFQVNRERTVRVALADEAIAIRNAFAAHFPQAIICNCAVHLVLKSSNIYVPTCYVHIFLVYLTH</sequence>
<proteinExistence type="predicted"/>